<organism evidence="2 3">
    <name type="scientific">Modicella reniformis</name>
    <dbReference type="NCBI Taxonomy" id="1440133"/>
    <lineage>
        <taxon>Eukaryota</taxon>
        <taxon>Fungi</taxon>
        <taxon>Fungi incertae sedis</taxon>
        <taxon>Mucoromycota</taxon>
        <taxon>Mortierellomycotina</taxon>
        <taxon>Mortierellomycetes</taxon>
        <taxon>Mortierellales</taxon>
        <taxon>Mortierellaceae</taxon>
        <taxon>Modicella</taxon>
    </lineage>
</organism>
<feature type="compositionally biased region" description="Low complexity" evidence="1">
    <location>
        <begin position="207"/>
        <end position="221"/>
    </location>
</feature>
<feature type="region of interest" description="Disordered" evidence="1">
    <location>
        <begin position="277"/>
        <end position="347"/>
    </location>
</feature>
<evidence type="ECO:0000313" key="2">
    <source>
        <dbReference type="EMBL" id="KAF9941847.1"/>
    </source>
</evidence>
<evidence type="ECO:0000313" key="3">
    <source>
        <dbReference type="Proteomes" id="UP000749646"/>
    </source>
</evidence>
<reference evidence="2" key="1">
    <citation type="journal article" date="2020" name="Fungal Divers.">
        <title>Resolving the Mortierellaceae phylogeny through synthesis of multi-gene phylogenetics and phylogenomics.</title>
        <authorList>
            <person name="Vandepol N."/>
            <person name="Liber J."/>
            <person name="Desiro A."/>
            <person name="Na H."/>
            <person name="Kennedy M."/>
            <person name="Barry K."/>
            <person name="Grigoriev I.V."/>
            <person name="Miller A.N."/>
            <person name="O'Donnell K."/>
            <person name="Stajich J.E."/>
            <person name="Bonito G."/>
        </authorList>
    </citation>
    <scope>NUCLEOTIDE SEQUENCE</scope>
    <source>
        <strain evidence="2">MES-2147</strain>
    </source>
</reference>
<sequence>MDQTQGIITVVDESQEHEDDALVALRRLPKVQLRFPYLKSLFEPLMTPEQPSHFSLASVFGTLSASTDPKHVSCELAFNPGVLVDILVQINSHNKKCAQDIQGYQRALVQKTKALDDYTMNAVQNLTNIHHQAKTQSDHLLSVQALIKQANTTTALLHGIVHKITALSAALPADAEEEEELTAEKYPNLYRYLHETPRNENRRSTEGSSSLGSASKPSGLALLGHGTAAKTRQLNTQQNYPARTTAMFVPKARASMALASSALAFLPMFASSEKDENQHLASRSLEESSSQRQISRGGETDNLEERTSNDLQRWQQTRPRVPQQQITQKASDNLRRLATKQSGSPPV</sequence>
<dbReference type="EMBL" id="JAAAHW010009389">
    <property type="protein sequence ID" value="KAF9941847.1"/>
    <property type="molecule type" value="Genomic_DNA"/>
</dbReference>
<dbReference type="OrthoDB" id="10035640at2759"/>
<protein>
    <recommendedName>
        <fullName evidence="4">BLOC-1-related complex subunit 5</fullName>
    </recommendedName>
</protein>
<feature type="region of interest" description="Disordered" evidence="1">
    <location>
        <begin position="196"/>
        <end position="221"/>
    </location>
</feature>
<name>A0A9P6INW4_9FUNG</name>
<dbReference type="Proteomes" id="UP000749646">
    <property type="component" value="Unassembled WGS sequence"/>
</dbReference>
<keyword evidence="3" id="KW-1185">Reference proteome</keyword>
<comment type="caution">
    <text evidence="2">The sequence shown here is derived from an EMBL/GenBank/DDBJ whole genome shotgun (WGS) entry which is preliminary data.</text>
</comment>
<proteinExistence type="predicted"/>
<dbReference type="AlphaFoldDB" id="A0A9P6INW4"/>
<feature type="compositionally biased region" description="Polar residues" evidence="1">
    <location>
        <begin position="309"/>
        <end position="331"/>
    </location>
</feature>
<feature type="compositionally biased region" description="Basic and acidic residues" evidence="1">
    <location>
        <begin position="196"/>
        <end position="205"/>
    </location>
</feature>
<evidence type="ECO:0008006" key="4">
    <source>
        <dbReference type="Google" id="ProtNLM"/>
    </source>
</evidence>
<feature type="compositionally biased region" description="Low complexity" evidence="1">
    <location>
        <begin position="287"/>
        <end position="297"/>
    </location>
</feature>
<gene>
    <name evidence="2" type="ORF">BGZ65_001126</name>
</gene>
<evidence type="ECO:0000256" key="1">
    <source>
        <dbReference type="SAM" id="MobiDB-lite"/>
    </source>
</evidence>
<accession>A0A9P6INW4</accession>